<evidence type="ECO:0000313" key="1">
    <source>
        <dbReference type="Proteomes" id="UP000887565"/>
    </source>
</evidence>
<reference evidence="2" key="1">
    <citation type="submission" date="2022-11" db="UniProtKB">
        <authorList>
            <consortium name="WormBaseParasite"/>
        </authorList>
    </citation>
    <scope>IDENTIFICATION</scope>
</reference>
<dbReference type="Proteomes" id="UP000887565">
    <property type="component" value="Unplaced"/>
</dbReference>
<evidence type="ECO:0000313" key="2">
    <source>
        <dbReference type="WBParaSite" id="nRc.2.0.1.t18338-RA"/>
    </source>
</evidence>
<name>A0A915IWY2_ROMCU</name>
<accession>A0A915IWY2</accession>
<organism evidence="1 2">
    <name type="scientific">Romanomermis culicivorax</name>
    <name type="common">Nematode worm</name>
    <dbReference type="NCBI Taxonomy" id="13658"/>
    <lineage>
        <taxon>Eukaryota</taxon>
        <taxon>Metazoa</taxon>
        <taxon>Ecdysozoa</taxon>
        <taxon>Nematoda</taxon>
        <taxon>Enoplea</taxon>
        <taxon>Dorylaimia</taxon>
        <taxon>Mermithida</taxon>
        <taxon>Mermithoidea</taxon>
        <taxon>Mermithidae</taxon>
        <taxon>Romanomermis</taxon>
    </lineage>
</organism>
<dbReference type="AlphaFoldDB" id="A0A915IWY2"/>
<protein>
    <submittedName>
        <fullName evidence="2">Uncharacterized protein</fullName>
    </submittedName>
</protein>
<proteinExistence type="predicted"/>
<dbReference type="WBParaSite" id="nRc.2.0.1.t18338-RA">
    <property type="protein sequence ID" value="nRc.2.0.1.t18338-RA"/>
    <property type="gene ID" value="nRc.2.0.1.g18338"/>
</dbReference>
<sequence>MDDHQPFGCAPMASLMASDFSEAALFAE</sequence>
<keyword evidence="1" id="KW-1185">Reference proteome</keyword>